<dbReference type="Pfam" id="PF07811">
    <property type="entry name" value="TadE"/>
    <property type="match status" value="1"/>
</dbReference>
<reference evidence="4" key="1">
    <citation type="journal article" date="2019" name="Int. J. Syst. Evol. Microbiol.">
        <title>The Global Catalogue of Microorganisms (GCM) 10K type strain sequencing project: providing services to taxonomists for standard genome sequencing and annotation.</title>
        <authorList>
            <consortium name="The Broad Institute Genomics Platform"/>
            <consortium name="The Broad Institute Genome Sequencing Center for Infectious Disease"/>
            <person name="Wu L."/>
            <person name="Ma J."/>
        </authorList>
    </citation>
    <scope>NUCLEOTIDE SEQUENCE [LARGE SCALE GENOMIC DNA]</scope>
    <source>
        <strain evidence="4">ZS-35-S2</strain>
    </source>
</reference>
<protein>
    <submittedName>
        <fullName evidence="3">TadE/TadG family type IV pilus assembly protein</fullName>
    </submittedName>
</protein>
<evidence type="ECO:0000313" key="4">
    <source>
        <dbReference type="Proteomes" id="UP001597371"/>
    </source>
</evidence>
<evidence type="ECO:0000313" key="3">
    <source>
        <dbReference type="EMBL" id="MFD2239108.1"/>
    </source>
</evidence>
<accession>A0ABW5CSQ2</accession>
<dbReference type="EMBL" id="JBHUIJ010000026">
    <property type="protein sequence ID" value="MFD2239108.1"/>
    <property type="molecule type" value="Genomic_DNA"/>
</dbReference>
<keyword evidence="1" id="KW-0812">Transmembrane</keyword>
<keyword evidence="1" id="KW-1133">Transmembrane helix</keyword>
<name>A0ABW5CSQ2_9HYPH</name>
<dbReference type="RefSeq" id="WP_209736468.1">
    <property type="nucleotide sequence ID" value="NZ_CP072611.1"/>
</dbReference>
<dbReference type="InterPro" id="IPR012495">
    <property type="entry name" value="TadE-like_dom"/>
</dbReference>
<sequence length="147" mass="15822">MALAPWFLKGTRRPVRELALDSQGASAVEFALVAPVLLVLLLGIIYSAFYLSVAHSLAQLSADAARYAMVGLTQDERRTLAGHWVGNAGHGYVLVHGDRVQLRTVEEGGFLQVAVAYEMEFLAAPPLIGAVVPFPARLERATTVLLP</sequence>
<feature type="domain" description="TadE-like" evidence="2">
    <location>
        <begin position="24"/>
        <end position="66"/>
    </location>
</feature>
<gene>
    <name evidence="3" type="ORF">ACFSKQ_16790</name>
</gene>
<feature type="transmembrane region" description="Helical" evidence="1">
    <location>
        <begin position="30"/>
        <end position="51"/>
    </location>
</feature>
<evidence type="ECO:0000259" key="2">
    <source>
        <dbReference type="Pfam" id="PF07811"/>
    </source>
</evidence>
<evidence type="ECO:0000256" key="1">
    <source>
        <dbReference type="SAM" id="Phobius"/>
    </source>
</evidence>
<keyword evidence="4" id="KW-1185">Reference proteome</keyword>
<dbReference type="Proteomes" id="UP001597371">
    <property type="component" value="Unassembled WGS sequence"/>
</dbReference>
<proteinExistence type="predicted"/>
<keyword evidence="1" id="KW-0472">Membrane</keyword>
<comment type="caution">
    <text evidence="3">The sequence shown here is derived from an EMBL/GenBank/DDBJ whole genome shotgun (WGS) entry which is preliminary data.</text>
</comment>
<organism evidence="3 4">
    <name type="scientific">Aureimonas populi</name>
    <dbReference type="NCBI Taxonomy" id="1701758"/>
    <lineage>
        <taxon>Bacteria</taxon>
        <taxon>Pseudomonadati</taxon>
        <taxon>Pseudomonadota</taxon>
        <taxon>Alphaproteobacteria</taxon>
        <taxon>Hyphomicrobiales</taxon>
        <taxon>Aurantimonadaceae</taxon>
        <taxon>Aureimonas</taxon>
    </lineage>
</organism>